<comment type="caution">
    <text evidence="2">The sequence shown here is derived from an EMBL/GenBank/DDBJ whole genome shotgun (WGS) entry which is preliminary data.</text>
</comment>
<dbReference type="EMBL" id="LZLQ01000024">
    <property type="protein sequence ID" value="OBK18839.1"/>
    <property type="molecule type" value="Genomic_DNA"/>
</dbReference>
<evidence type="ECO:0000313" key="3">
    <source>
        <dbReference type="Proteomes" id="UP000093629"/>
    </source>
</evidence>
<reference evidence="2 3" key="1">
    <citation type="submission" date="2016-06" db="EMBL/GenBank/DDBJ databases">
        <authorList>
            <person name="Kjaerup R.B."/>
            <person name="Dalgaard T.S."/>
            <person name="Juul-Madsen H.R."/>
        </authorList>
    </citation>
    <scope>NUCLEOTIDE SEQUENCE [LARGE SCALE GENOMIC DNA]</scope>
    <source>
        <strain evidence="2 3">1245139.5</strain>
    </source>
</reference>
<dbReference type="AlphaFoldDB" id="A0A1A3NCL8"/>
<evidence type="ECO:0000256" key="1">
    <source>
        <dbReference type="SAM" id="Phobius"/>
    </source>
</evidence>
<evidence type="ECO:0008006" key="4">
    <source>
        <dbReference type="Google" id="ProtNLM"/>
    </source>
</evidence>
<sequence length="253" mass="27861">MSEAAAARHSPRRIDGELILLWTLPVTVVIWIAAFFLFPGFSPPMSPTMSAEQVAAFYRDPARTPQIRYSMVLFNWFGVCLIPILALIAMQIRRMAHRTPIFSYAMLGCAAGGPTLFLIADVCWLLAAFRPERSPELTQLLNDFAWVTFTVVVPFLIGQSVILAAAIYFDDQPQPVFARWVAYFNLLVAAALVPASFVGVSLTGPLAWDGALSFWLKNIAIGVWVVVMGGVLGRAVYRERAEIHSRTAELAGA</sequence>
<protein>
    <recommendedName>
        <fullName evidence="4">DUF998 domain-containing protein</fullName>
    </recommendedName>
</protein>
<gene>
    <name evidence="2" type="ORF">A5636_02350</name>
</gene>
<feature type="transmembrane region" description="Helical" evidence="1">
    <location>
        <begin position="181"/>
        <end position="202"/>
    </location>
</feature>
<feature type="transmembrane region" description="Helical" evidence="1">
    <location>
        <begin position="214"/>
        <end position="237"/>
    </location>
</feature>
<feature type="transmembrane region" description="Helical" evidence="1">
    <location>
        <begin position="101"/>
        <end position="127"/>
    </location>
</feature>
<name>A0A1A3NCL8_MYCAS</name>
<keyword evidence="1" id="KW-1133">Transmembrane helix</keyword>
<proteinExistence type="predicted"/>
<keyword evidence="3" id="KW-1185">Reference proteome</keyword>
<feature type="transmembrane region" description="Helical" evidence="1">
    <location>
        <begin position="18"/>
        <end position="38"/>
    </location>
</feature>
<keyword evidence="1" id="KW-0472">Membrane</keyword>
<feature type="transmembrane region" description="Helical" evidence="1">
    <location>
        <begin position="147"/>
        <end position="169"/>
    </location>
</feature>
<organism evidence="2 3">
    <name type="scientific">Mycobacterium asiaticum</name>
    <dbReference type="NCBI Taxonomy" id="1790"/>
    <lineage>
        <taxon>Bacteria</taxon>
        <taxon>Bacillati</taxon>
        <taxon>Actinomycetota</taxon>
        <taxon>Actinomycetes</taxon>
        <taxon>Mycobacteriales</taxon>
        <taxon>Mycobacteriaceae</taxon>
        <taxon>Mycobacterium</taxon>
    </lineage>
</organism>
<feature type="transmembrane region" description="Helical" evidence="1">
    <location>
        <begin position="67"/>
        <end position="89"/>
    </location>
</feature>
<dbReference type="Proteomes" id="UP000093629">
    <property type="component" value="Unassembled WGS sequence"/>
</dbReference>
<dbReference type="RefSeq" id="WP_065157543.1">
    <property type="nucleotide sequence ID" value="NZ_LZLQ01000024.1"/>
</dbReference>
<keyword evidence="1" id="KW-0812">Transmembrane</keyword>
<accession>A0A1A3NCL8</accession>
<evidence type="ECO:0000313" key="2">
    <source>
        <dbReference type="EMBL" id="OBK18839.1"/>
    </source>
</evidence>
<dbReference type="OrthoDB" id="4689187at2"/>